<dbReference type="Proteomes" id="UP000175616">
    <property type="component" value="Unassembled WGS sequence"/>
</dbReference>
<dbReference type="CDD" id="cd09209">
    <property type="entry name" value="Lumazine_synthase-I"/>
    <property type="match status" value="1"/>
</dbReference>
<evidence type="ECO:0000256" key="5">
    <source>
        <dbReference type="ARBA" id="ARBA00022679"/>
    </source>
</evidence>
<dbReference type="EMBL" id="LZYE01000255">
    <property type="protein sequence ID" value="OFC32952.1"/>
    <property type="molecule type" value="Genomic_DNA"/>
</dbReference>
<evidence type="ECO:0000256" key="4">
    <source>
        <dbReference type="ARBA" id="ARBA00022619"/>
    </source>
</evidence>
<dbReference type="SUPFAM" id="SSF52121">
    <property type="entry name" value="Lumazine synthase"/>
    <property type="match status" value="1"/>
</dbReference>
<evidence type="ECO:0000256" key="6">
    <source>
        <dbReference type="ARBA" id="ARBA00048785"/>
    </source>
</evidence>
<dbReference type="RefSeq" id="WP_004870721.1">
    <property type="nucleotide sequence ID" value="NZ_CP026328.2"/>
</dbReference>
<keyword evidence="4 9" id="KW-0686">Riboflavin biosynthesis</keyword>
<dbReference type="Pfam" id="PF00885">
    <property type="entry name" value="DMRL_synthase"/>
    <property type="match status" value="1"/>
</dbReference>
<keyword evidence="5 9" id="KW-0808">Transferase</keyword>
<accession>A0A1E7YLL2</accession>
<dbReference type="NCBIfam" id="TIGR00114">
    <property type="entry name" value="lumazine-synth"/>
    <property type="match status" value="1"/>
</dbReference>
<evidence type="ECO:0000256" key="1">
    <source>
        <dbReference type="ARBA" id="ARBA00004917"/>
    </source>
</evidence>
<dbReference type="GO" id="GO:0009349">
    <property type="term" value="C:riboflavin synthase complex"/>
    <property type="evidence" value="ECO:0007669"/>
    <property type="project" value="UniProtKB-UniRule"/>
</dbReference>
<dbReference type="InterPro" id="IPR036467">
    <property type="entry name" value="LS/RS_sf"/>
</dbReference>
<comment type="catalytic activity">
    <reaction evidence="6 9">
        <text>(2S)-2-hydroxy-3-oxobutyl phosphate + 5-amino-6-(D-ribitylamino)uracil = 6,7-dimethyl-8-(1-D-ribityl)lumazine + phosphate + 2 H2O + H(+)</text>
        <dbReference type="Rhea" id="RHEA:26152"/>
        <dbReference type="ChEBI" id="CHEBI:15377"/>
        <dbReference type="ChEBI" id="CHEBI:15378"/>
        <dbReference type="ChEBI" id="CHEBI:15934"/>
        <dbReference type="ChEBI" id="CHEBI:43474"/>
        <dbReference type="ChEBI" id="CHEBI:58201"/>
        <dbReference type="ChEBI" id="CHEBI:58830"/>
        <dbReference type="EC" id="2.5.1.78"/>
    </reaction>
</comment>
<comment type="caution">
    <text evidence="10">The sequence shown here is derived from an EMBL/GenBank/DDBJ whole genome shotgun (WGS) entry which is preliminary data.</text>
</comment>
<comment type="pathway">
    <text evidence="1 9">Cofactor biosynthesis; riboflavin biosynthesis; riboflavin from 2-hydroxy-3-oxobutyl phosphate and 5-amino-6-(D-ribitylamino)uracil: step 1/2.</text>
</comment>
<feature type="binding site" evidence="9">
    <location>
        <begin position="82"/>
        <end position="84"/>
    </location>
    <ligand>
        <name>5-amino-6-(D-ribitylamino)uracil</name>
        <dbReference type="ChEBI" id="CHEBI:15934"/>
    </ligand>
</feature>
<evidence type="ECO:0000313" key="10">
    <source>
        <dbReference type="EMBL" id="OFC32952.1"/>
    </source>
</evidence>
<dbReference type="AlphaFoldDB" id="A0A1E7YLL2"/>
<dbReference type="NCBIfam" id="NF000812">
    <property type="entry name" value="PRK00061.1-4"/>
    <property type="match status" value="1"/>
</dbReference>
<protein>
    <recommendedName>
        <fullName evidence="8 9">6,7-dimethyl-8-ribityllumazine synthase</fullName>
        <shortName evidence="9">DMRL synthase</shortName>
        <shortName evidence="9">LS</shortName>
        <shortName evidence="9">Lumazine synthase</shortName>
        <ecNumber evidence="3 9">2.5.1.78</ecNumber>
    </recommendedName>
</protein>
<organism evidence="10 11">
    <name type="scientific">Acidithiobacillus caldus</name>
    <dbReference type="NCBI Taxonomy" id="33059"/>
    <lineage>
        <taxon>Bacteria</taxon>
        <taxon>Pseudomonadati</taxon>
        <taxon>Pseudomonadota</taxon>
        <taxon>Acidithiobacillia</taxon>
        <taxon>Acidithiobacillales</taxon>
        <taxon>Acidithiobacillaceae</taxon>
        <taxon>Acidithiobacillus</taxon>
    </lineage>
</organism>
<evidence type="ECO:0000256" key="2">
    <source>
        <dbReference type="ARBA" id="ARBA00007424"/>
    </source>
</evidence>
<dbReference type="EC" id="2.5.1.78" evidence="3 9"/>
<dbReference type="PATRIC" id="fig|33059.14.peg.2888"/>
<evidence type="ECO:0000256" key="9">
    <source>
        <dbReference type="HAMAP-Rule" id="MF_00178"/>
    </source>
</evidence>
<proteinExistence type="inferred from homology"/>
<feature type="active site" description="Proton donor" evidence="9">
    <location>
        <position position="90"/>
    </location>
</feature>
<reference evidence="10 11" key="1">
    <citation type="submission" date="2016-06" db="EMBL/GenBank/DDBJ databases">
        <title>Gene turnover analysis identifies the evolutionary adaptation of the extremophile Acidithiobacillus caldus.</title>
        <authorList>
            <person name="Zhang X."/>
        </authorList>
    </citation>
    <scope>NUCLEOTIDE SEQUENCE [LARGE SCALE GENOMIC DNA]</scope>
    <source>
        <strain evidence="10 11">DX</strain>
    </source>
</reference>
<feature type="binding site" evidence="9">
    <location>
        <begin position="58"/>
        <end position="60"/>
    </location>
    <ligand>
        <name>5-amino-6-(D-ribitylamino)uracil</name>
        <dbReference type="ChEBI" id="CHEBI:15934"/>
    </ligand>
</feature>
<dbReference type="GO" id="GO:0009231">
    <property type="term" value="P:riboflavin biosynthetic process"/>
    <property type="evidence" value="ECO:0007669"/>
    <property type="project" value="UniProtKB-UniRule"/>
</dbReference>
<evidence type="ECO:0000256" key="8">
    <source>
        <dbReference type="ARBA" id="ARBA00072606"/>
    </source>
</evidence>
<name>A0A1E7YLL2_9PROT</name>
<dbReference type="InterPro" id="IPR002180">
    <property type="entry name" value="LS/RS"/>
</dbReference>
<feature type="binding site" evidence="9">
    <location>
        <position position="24"/>
    </location>
    <ligand>
        <name>5-amino-6-(D-ribitylamino)uracil</name>
        <dbReference type="ChEBI" id="CHEBI:15934"/>
    </ligand>
</feature>
<dbReference type="GO" id="GO:0005829">
    <property type="term" value="C:cytosol"/>
    <property type="evidence" value="ECO:0007669"/>
    <property type="project" value="TreeGrafter"/>
</dbReference>
<evidence type="ECO:0000256" key="3">
    <source>
        <dbReference type="ARBA" id="ARBA00012664"/>
    </source>
</evidence>
<dbReference type="FunFam" id="3.40.50.960:FF:000001">
    <property type="entry name" value="6,7-dimethyl-8-ribityllumazine synthase"/>
    <property type="match status" value="1"/>
</dbReference>
<evidence type="ECO:0000256" key="7">
    <source>
        <dbReference type="ARBA" id="ARBA00058151"/>
    </source>
</evidence>
<comment type="function">
    <text evidence="7 9">Catalyzes the formation of 6,7-dimethyl-8-ribityllumazine by condensation of 5-amino-6-(D-ribitylamino)uracil with 3,4-dihydroxy-2-butanone 4-phosphate. This is the penultimate step in the biosynthesis of riboflavin.</text>
</comment>
<feature type="binding site" evidence="9">
    <location>
        <begin position="87"/>
        <end position="88"/>
    </location>
    <ligand>
        <name>(2S)-2-hydroxy-3-oxobutyl phosphate</name>
        <dbReference type="ChEBI" id="CHEBI:58830"/>
    </ligand>
</feature>
<dbReference type="PANTHER" id="PTHR21058">
    <property type="entry name" value="6,7-DIMETHYL-8-RIBITYLLUMAZINE SYNTHASE DMRL SYNTHASE LUMAZINE SYNTHASE"/>
    <property type="match status" value="1"/>
</dbReference>
<feature type="binding site" evidence="9">
    <location>
        <position position="129"/>
    </location>
    <ligand>
        <name>(2S)-2-hydroxy-3-oxobutyl phosphate</name>
        <dbReference type="ChEBI" id="CHEBI:58830"/>
    </ligand>
</feature>
<comment type="similarity">
    <text evidence="2 9">Belongs to the DMRL synthase family.</text>
</comment>
<dbReference type="GO" id="GO:0000906">
    <property type="term" value="F:6,7-dimethyl-8-ribityllumazine synthase activity"/>
    <property type="evidence" value="ECO:0007669"/>
    <property type="project" value="UniProtKB-UniRule"/>
</dbReference>
<dbReference type="Gene3D" id="3.40.50.960">
    <property type="entry name" value="Lumazine/riboflavin synthase"/>
    <property type="match status" value="1"/>
</dbReference>
<dbReference type="UniPathway" id="UPA00275">
    <property type="reaction ID" value="UER00404"/>
</dbReference>
<dbReference type="HAMAP" id="MF_00178">
    <property type="entry name" value="Lumazine_synth"/>
    <property type="match status" value="1"/>
</dbReference>
<evidence type="ECO:0000313" key="11">
    <source>
        <dbReference type="Proteomes" id="UP000175616"/>
    </source>
</evidence>
<feature type="binding site" evidence="9">
    <location>
        <position position="115"/>
    </location>
    <ligand>
        <name>5-amino-6-(D-ribitylamino)uracil</name>
        <dbReference type="ChEBI" id="CHEBI:15934"/>
    </ligand>
</feature>
<gene>
    <name evidence="9" type="primary">ribH</name>
    <name evidence="10" type="ORF">BAE27_10050</name>
</gene>
<sequence length="155" mass="16757">MIERIEGHWRVDAQHRFVLLVSRFNAFITQQLEQGAIDALRRHGVRDEQIQVVYAPGAYEIPLVAKKLASSGRYAAVICLGAVIRGGTPHFDYVAGEAAKGIAQVSMETGVPVIFGVLTTDSVEQAIERAGTKAGNKGFDAALSALEMVHLLTQI</sequence>
<dbReference type="PANTHER" id="PTHR21058:SF0">
    <property type="entry name" value="6,7-DIMETHYL-8-RIBITYLLUMAZINE SYNTHASE"/>
    <property type="match status" value="1"/>
</dbReference>
<dbReference type="GeneID" id="92930610"/>
<dbReference type="InterPro" id="IPR034964">
    <property type="entry name" value="LS"/>
</dbReference>
<dbReference type="OMA" id="CQGVTQG"/>